<dbReference type="EMBL" id="JAACXV010016778">
    <property type="protein sequence ID" value="KAF7264519.1"/>
    <property type="molecule type" value="Genomic_DNA"/>
</dbReference>
<reference evidence="2" key="1">
    <citation type="submission" date="2020-08" db="EMBL/GenBank/DDBJ databases">
        <title>Genome sequencing and assembly of the red palm weevil Rhynchophorus ferrugineus.</title>
        <authorList>
            <person name="Dias G.B."/>
            <person name="Bergman C.M."/>
            <person name="Manee M."/>
        </authorList>
    </citation>
    <scope>NUCLEOTIDE SEQUENCE</scope>
    <source>
        <strain evidence="2">AA-2017</strain>
        <tissue evidence="2">Whole larva</tissue>
    </source>
</reference>
<feature type="region of interest" description="Disordered" evidence="1">
    <location>
        <begin position="1"/>
        <end position="59"/>
    </location>
</feature>
<gene>
    <name evidence="2" type="ORF">GWI33_023115</name>
</gene>
<dbReference type="Proteomes" id="UP000625711">
    <property type="component" value="Unassembled WGS sequence"/>
</dbReference>
<keyword evidence="3" id="KW-1185">Reference proteome</keyword>
<organism evidence="2 3">
    <name type="scientific">Rhynchophorus ferrugineus</name>
    <name type="common">Red palm weevil</name>
    <name type="synonym">Curculio ferrugineus</name>
    <dbReference type="NCBI Taxonomy" id="354439"/>
    <lineage>
        <taxon>Eukaryota</taxon>
        <taxon>Metazoa</taxon>
        <taxon>Ecdysozoa</taxon>
        <taxon>Arthropoda</taxon>
        <taxon>Hexapoda</taxon>
        <taxon>Insecta</taxon>
        <taxon>Pterygota</taxon>
        <taxon>Neoptera</taxon>
        <taxon>Endopterygota</taxon>
        <taxon>Coleoptera</taxon>
        <taxon>Polyphaga</taxon>
        <taxon>Cucujiformia</taxon>
        <taxon>Curculionidae</taxon>
        <taxon>Dryophthorinae</taxon>
        <taxon>Rhynchophorus</taxon>
    </lineage>
</organism>
<sequence>IMNDTKSQGKDMETVELDPLNSPSDKRTRFQVNRVRNESNGDKGNATFDSNNDQNEDDDLLGVTDKTFLNSEGVNKSLRHMTREALPRLDNYRNIMSIQAANRPTLDELYNSTLPK</sequence>
<dbReference type="OrthoDB" id="2020542at2759"/>
<proteinExistence type="predicted"/>
<accession>A0A834HMQ3</accession>
<name>A0A834HMQ3_RHYFE</name>
<comment type="caution">
    <text evidence="2">The sequence shown here is derived from an EMBL/GenBank/DDBJ whole genome shotgun (WGS) entry which is preliminary data.</text>
</comment>
<feature type="non-terminal residue" evidence="2">
    <location>
        <position position="1"/>
    </location>
</feature>
<protein>
    <submittedName>
        <fullName evidence="2">Uncharacterized protein</fullName>
    </submittedName>
</protein>
<feature type="non-terminal residue" evidence="2">
    <location>
        <position position="116"/>
    </location>
</feature>
<evidence type="ECO:0000256" key="1">
    <source>
        <dbReference type="SAM" id="MobiDB-lite"/>
    </source>
</evidence>
<dbReference type="AlphaFoldDB" id="A0A834HMQ3"/>
<evidence type="ECO:0000313" key="2">
    <source>
        <dbReference type="EMBL" id="KAF7264519.1"/>
    </source>
</evidence>
<evidence type="ECO:0000313" key="3">
    <source>
        <dbReference type="Proteomes" id="UP000625711"/>
    </source>
</evidence>